<dbReference type="PIRSF" id="PIRSF016897">
    <property type="entry name" value="GlpP"/>
    <property type="match status" value="1"/>
</dbReference>
<dbReference type="PANTHER" id="PTHR35787:SF1">
    <property type="entry name" value="GLYCEROL UPTAKE OPERON ANTITERMINATOR REGULATORY PROTEIN"/>
    <property type="match status" value="1"/>
</dbReference>
<evidence type="ECO:0000313" key="2">
    <source>
        <dbReference type="EMBL" id="PSL45197.1"/>
    </source>
</evidence>
<dbReference type="GO" id="GO:0006071">
    <property type="term" value="P:glycerol metabolic process"/>
    <property type="evidence" value="ECO:0007669"/>
    <property type="project" value="UniProtKB-UniRule"/>
</dbReference>
<accession>A0A2P8HG49</accession>
<keyword evidence="1" id="KW-0804">Transcription</keyword>
<keyword evidence="1" id="KW-0319">Glycerol metabolism</keyword>
<sequence length="180" mass="20359">MFNQQTTLPAARHMKDIEKIMISDYEYIVLLNSRVAQLKSITQMAREKHKKLLVHADLVQGLTGDEFAAQMLCQQIRPHGIISTRKQMLLTAKKHNLLAVQRLFLLDSLALETSYRLVSEVEPDAIEVLPGVIPKMIEEVREETKKPVIAGGLIREKSDVDTALEAGAQAVTTTRMELWR</sequence>
<keyword evidence="3" id="KW-1185">Reference proteome</keyword>
<evidence type="ECO:0000256" key="1">
    <source>
        <dbReference type="PIRNR" id="PIRNR016897"/>
    </source>
</evidence>
<dbReference type="OrthoDB" id="9799580at2"/>
<dbReference type="Proteomes" id="UP000242310">
    <property type="component" value="Unassembled WGS sequence"/>
</dbReference>
<protein>
    <recommendedName>
        <fullName evidence="1">Glycerol uptake operon antiterminator regulatory protein</fullName>
    </recommendedName>
</protein>
<dbReference type="SUPFAM" id="SSF110391">
    <property type="entry name" value="GlpP-like"/>
    <property type="match status" value="1"/>
</dbReference>
<dbReference type="GO" id="GO:0001072">
    <property type="term" value="F:transcription antitermination factor activity, RNA binding"/>
    <property type="evidence" value="ECO:0007669"/>
    <property type="project" value="TreeGrafter"/>
</dbReference>
<dbReference type="InterPro" id="IPR013785">
    <property type="entry name" value="Aldolase_TIM"/>
</dbReference>
<dbReference type="GO" id="GO:0045893">
    <property type="term" value="P:positive regulation of DNA-templated transcription"/>
    <property type="evidence" value="ECO:0007669"/>
    <property type="project" value="TreeGrafter"/>
</dbReference>
<dbReference type="InterPro" id="IPR006699">
    <property type="entry name" value="GlpP"/>
</dbReference>
<name>A0A2P8HG49_9BACI</name>
<gene>
    <name evidence="2" type="ORF">B0H94_107202</name>
</gene>
<proteinExistence type="predicted"/>
<dbReference type="RefSeq" id="WP_106588842.1">
    <property type="nucleotide sequence ID" value="NZ_PYAV01000007.1"/>
</dbReference>
<comment type="function">
    <text evidence="1">Regulates expression of the glpD operon. In the presence of glycerol 3-phosphate (G3P) causes antitermination of transcription of glpD at the inverted repeat of the leader region to enhance its transcription. Binds and stabilizes glpD leader mRNA.</text>
</comment>
<keyword evidence="1" id="KW-0694">RNA-binding</keyword>
<dbReference type="EMBL" id="PYAV01000007">
    <property type="protein sequence ID" value="PSL45197.1"/>
    <property type="molecule type" value="Genomic_DNA"/>
</dbReference>
<reference evidence="2 3" key="1">
    <citation type="submission" date="2018-03" db="EMBL/GenBank/DDBJ databases">
        <title>Genomic Encyclopedia of Type Strains, Phase III (KMG-III): the genomes of soil and plant-associated and newly described type strains.</title>
        <authorList>
            <person name="Whitman W."/>
        </authorList>
    </citation>
    <scope>NUCLEOTIDE SEQUENCE [LARGE SCALE GENOMIC DNA]</scope>
    <source>
        <strain evidence="2 3">CGMCC 1.07653</strain>
    </source>
</reference>
<dbReference type="AlphaFoldDB" id="A0A2P8HG49"/>
<organism evidence="2 3">
    <name type="scientific">Salsuginibacillus halophilus</name>
    <dbReference type="NCBI Taxonomy" id="517424"/>
    <lineage>
        <taxon>Bacteria</taxon>
        <taxon>Bacillati</taxon>
        <taxon>Bacillota</taxon>
        <taxon>Bacilli</taxon>
        <taxon>Bacillales</taxon>
        <taxon>Bacillaceae</taxon>
        <taxon>Salsuginibacillus</taxon>
    </lineage>
</organism>
<dbReference type="Pfam" id="PF04309">
    <property type="entry name" value="G3P_antiterm"/>
    <property type="match status" value="1"/>
</dbReference>
<comment type="caution">
    <text evidence="2">The sequence shown here is derived from an EMBL/GenBank/DDBJ whole genome shotgun (WGS) entry which is preliminary data.</text>
</comment>
<keyword evidence="1" id="KW-0805">Transcription regulation</keyword>
<evidence type="ECO:0000313" key="3">
    <source>
        <dbReference type="Proteomes" id="UP000242310"/>
    </source>
</evidence>
<dbReference type="Gene3D" id="3.20.20.70">
    <property type="entry name" value="Aldolase class I"/>
    <property type="match status" value="1"/>
</dbReference>
<dbReference type="PANTHER" id="PTHR35787">
    <property type="entry name" value="GLYCEROL UPTAKE OPERON ANTITERMINATOR REGULATORY PROTEIN"/>
    <property type="match status" value="1"/>
</dbReference>
<dbReference type="GO" id="GO:0003723">
    <property type="term" value="F:RNA binding"/>
    <property type="evidence" value="ECO:0007669"/>
    <property type="project" value="UniProtKB-KW"/>
</dbReference>